<keyword evidence="3 7" id="KW-0812">Transmembrane</keyword>
<dbReference type="Pfam" id="PF13520">
    <property type="entry name" value="AA_permease_2"/>
    <property type="match status" value="1"/>
</dbReference>
<evidence type="ECO:0008006" key="10">
    <source>
        <dbReference type="Google" id="ProtNLM"/>
    </source>
</evidence>
<keyword evidence="4 7" id="KW-1133">Transmembrane helix</keyword>
<sequence>MASNRRLSVAQEPVTSVLPDGDIPLNDSGKEWNQDEEVLAALGYKPEFKREFSLWTTFCISFAVLGLLPSFATTLFYGMGYAGTAGMSWGWLVAMVGIQCVAGSMAELCSAMPTSGGLYYASAVLAPPGWGPLASWVTGWSNWLGQVTGAPSVNYGTAAMILACASIQNPSYVPTNYQTFLLTVLLMWIHGIMASLPTRWLAKINNVGSTFNIIALIIVLILIPAACDRTAYGLGKFNASSAVWGDIYQGTDFPDGISVLMSFIGIIWTMSGFDSPFHLAEECSNANIASPRAIFLTSAVGGTFGWFLQLVVAYTVVDITGALDSSLGQPFAAYLVQILPQRIVLAVLSLTIIAGFAMGQGCMIAASRVTFAYARDDCFPLSKYWKHVNTRTQTPVNAVWFNNVIGTLLLFLIFGGELAIGAIFSIGATAAFVAFTTPIFIRVFFVGSRFRPGPWNLGRFSMPIGAVASAFVALMVPILSFPSVTGSALDSTTMNWTCVVYGGPMFLVLVWWIVSARKWFKGPKVNLGHLMHGREVIEGKEVGGEASSGDEGTVELAKDGGEVKVGGR</sequence>
<dbReference type="EMBL" id="NAJL01000072">
    <property type="protein sequence ID" value="TKA22537.1"/>
    <property type="molecule type" value="Genomic_DNA"/>
</dbReference>
<gene>
    <name evidence="8" type="ORF">B0A50_08078</name>
</gene>
<dbReference type="PIRSF" id="PIRSF006060">
    <property type="entry name" value="AA_transporter"/>
    <property type="match status" value="1"/>
</dbReference>
<dbReference type="InterPro" id="IPR002293">
    <property type="entry name" value="AA/rel_permease1"/>
</dbReference>
<feature type="transmembrane region" description="Helical" evidence="7">
    <location>
        <begin position="457"/>
        <end position="481"/>
    </location>
</feature>
<protein>
    <recommendedName>
        <fullName evidence="10">Amino acid transporter</fullName>
    </recommendedName>
</protein>
<feature type="transmembrane region" description="Helical" evidence="7">
    <location>
        <begin position="89"/>
        <end position="106"/>
    </location>
</feature>
<feature type="transmembrane region" description="Helical" evidence="7">
    <location>
        <begin position="343"/>
        <end position="366"/>
    </location>
</feature>
<feature type="transmembrane region" description="Helical" evidence="7">
    <location>
        <begin position="493"/>
        <end position="514"/>
    </location>
</feature>
<evidence type="ECO:0000256" key="3">
    <source>
        <dbReference type="ARBA" id="ARBA00022692"/>
    </source>
</evidence>
<feature type="transmembrane region" description="Helical" evidence="7">
    <location>
        <begin position="256"/>
        <end position="273"/>
    </location>
</feature>
<name>A0A4U0TL56_9PEZI</name>
<feature type="transmembrane region" description="Helical" evidence="7">
    <location>
        <begin position="396"/>
        <end position="414"/>
    </location>
</feature>
<feature type="transmembrane region" description="Helical" evidence="7">
    <location>
        <begin position="52"/>
        <end position="77"/>
    </location>
</feature>
<dbReference type="GO" id="GO:0016020">
    <property type="term" value="C:membrane"/>
    <property type="evidence" value="ECO:0007669"/>
    <property type="project" value="UniProtKB-SubCell"/>
</dbReference>
<keyword evidence="9" id="KW-1185">Reference proteome</keyword>
<evidence type="ECO:0000256" key="4">
    <source>
        <dbReference type="ARBA" id="ARBA00022989"/>
    </source>
</evidence>
<evidence type="ECO:0000256" key="6">
    <source>
        <dbReference type="SAM" id="MobiDB-lite"/>
    </source>
</evidence>
<dbReference type="OrthoDB" id="4476201at2759"/>
<feature type="transmembrane region" description="Helical" evidence="7">
    <location>
        <begin position="208"/>
        <end position="226"/>
    </location>
</feature>
<evidence type="ECO:0000256" key="1">
    <source>
        <dbReference type="ARBA" id="ARBA00004141"/>
    </source>
</evidence>
<dbReference type="PANTHER" id="PTHR45649">
    <property type="entry name" value="AMINO-ACID PERMEASE BAT1"/>
    <property type="match status" value="1"/>
</dbReference>
<feature type="transmembrane region" description="Helical" evidence="7">
    <location>
        <begin position="118"/>
        <end position="137"/>
    </location>
</feature>
<keyword evidence="5 7" id="KW-0472">Membrane</keyword>
<dbReference type="AlphaFoldDB" id="A0A4U0TL56"/>
<keyword evidence="2" id="KW-0813">Transport</keyword>
<dbReference type="FunFam" id="1.20.1740.10:FF:000046">
    <property type="entry name" value="Amino-acid permease, putative"/>
    <property type="match status" value="1"/>
</dbReference>
<evidence type="ECO:0000256" key="7">
    <source>
        <dbReference type="SAM" id="Phobius"/>
    </source>
</evidence>
<comment type="caution">
    <text evidence="8">The sequence shown here is derived from an EMBL/GenBank/DDBJ whole genome shotgun (WGS) entry which is preliminary data.</text>
</comment>
<feature type="transmembrane region" description="Helical" evidence="7">
    <location>
        <begin position="177"/>
        <end position="196"/>
    </location>
</feature>
<dbReference type="GO" id="GO:0015101">
    <property type="term" value="F:organic cation transmembrane transporter activity"/>
    <property type="evidence" value="ECO:0007669"/>
    <property type="project" value="UniProtKB-ARBA"/>
</dbReference>
<reference evidence="8 9" key="1">
    <citation type="submission" date="2017-03" db="EMBL/GenBank/DDBJ databases">
        <title>Genomes of endolithic fungi from Antarctica.</title>
        <authorList>
            <person name="Coleine C."/>
            <person name="Masonjones S."/>
            <person name="Stajich J.E."/>
        </authorList>
    </citation>
    <scope>NUCLEOTIDE SEQUENCE [LARGE SCALE GENOMIC DNA]</scope>
    <source>
        <strain evidence="8 9">CCFEE 6315</strain>
    </source>
</reference>
<proteinExistence type="predicted"/>
<evidence type="ECO:0000313" key="9">
    <source>
        <dbReference type="Proteomes" id="UP000308549"/>
    </source>
</evidence>
<dbReference type="PANTHER" id="PTHR45649:SF29">
    <property type="entry name" value="AMINO ACID TRANSPORTER (EUROFUNG)"/>
    <property type="match status" value="1"/>
</dbReference>
<dbReference type="Gene3D" id="1.20.1740.10">
    <property type="entry name" value="Amino acid/polyamine transporter I"/>
    <property type="match status" value="1"/>
</dbReference>
<feature type="transmembrane region" description="Helical" evidence="7">
    <location>
        <begin position="420"/>
        <end position="445"/>
    </location>
</feature>
<organism evidence="8 9">
    <name type="scientific">Salinomyces thailandicus</name>
    <dbReference type="NCBI Taxonomy" id="706561"/>
    <lineage>
        <taxon>Eukaryota</taxon>
        <taxon>Fungi</taxon>
        <taxon>Dikarya</taxon>
        <taxon>Ascomycota</taxon>
        <taxon>Pezizomycotina</taxon>
        <taxon>Dothideomycetes</taxon>
        <taxon>Dothideomycetidae</taxon>
        <taxon>Mycosphaerellales</taxon>
        <taxon>Teratosphaeriaceae</taxon>
        <taxon>Salinomyces</taxon>
    </lineage>
</organism>
<dbReference type="Proteomes" id="UP000308549">
    <property type="component" value="Unassembled WGS sequence"/>
</dbReference>
<evidence type="ECO:0000313" key="8">
    <source>
        <dbReference type="EMBL" id="TKA22537.1"/>
    </source>
</evidence>
<accession>A0A4U0TL56</accession>
<feature type="region of interest" description="Disordered" evidence="6">
    <location>
        <begin position="542"/>
        <end position="568"/>
    </location>
</feature>
<evidence type="ECO:0000256" key="5">
    <source>
        <dbReference type="ARBA" id="ARBA00023136"/>
    </source>
</evidence>
<comment type="subcellular location">
    <subcellularLocation>
        <location evidence="1">Membrane</location>
        <topology evidence="1">Multi-pass membrane protein</topology>
    </subcellularLocation>
</comment>
<feature type="transmembrane region" description="Helical" evidence="7">
    <location>
        <begin position="294"/>
        <end position="317"/>
    </location>
</feature>
<evidence type="ECO:0000256" key="2">
    <source>
        <dbReference type="ARBA" id="ARBA00022448"/>
    </source>
</evidence>